<keyword evidence="2" id="KW-1133">Transmembrane helix</keyword>
<keyword evidence="2" id="KW-0812">Transmembrane</keyword>
<dbReference type="AlphaFoldDB" id="A0A150H0P5"/>
<accession>A0A150H0P5</accession>
<dbReference type="OrthoDB" id="511982at2759"/>
<feature type="domain" description="PBP" evidence="3">
    <location>
        <begin position="32"/>
        <end position="165"/>
    </location>
</feature>
<dbReference type="Gene3D" id="3.40.190.10">
    <property type="entry name" value="Periplasmic binding protein-like II"/>
    <property type="match status" value="4"/>
</dbReference>
<comment type="similarity">
    <text evidence="1">Belongs to the PstS family.</text>
</comment>
<keyword evidence="2" id="KW-0472">Membrane</keyword>
<keyword evidence="5" id="KW-1185">Reference proteome</keyword>
<dbReference type="PANTHER" id="PTHR42996">
    <property type="entry name" value="PHOSPHATE-BINDING PROTEIN PSTS"/>
    <property type="match status" value="1"/>
</dbReference>
<dbReference type="PANTHER" id="PTHR42996:SF1">
    <property type="entry name" value="PHOSPHATE-BINDING PROTEIN PSTS"/>
    <property type="match status" value="1"/>
</dbReference>
<evidence type="ECO:0000256" key="1">
    <source>
        <dbReference type="ARBA" id="ARBA00008725"/>
    </source>
</evidence>
<evidence type="ECO:0000313" key="4">
    <source>
        <dbReference type="EMBL" id="KXZ55130.1"/>
    </source>
</evidence>
<dbReference type="InterPro" id="IPR024370">
    <property type="entry name" value="PBP_domain"/>
</dbReference>
<feature type="transmembrane region" description="Helical" evidence="2">
    <location>
        <begin position="804"/>
        <end position="827"/>
    </location>
</feature>
<name>A0A150H0P5_GONPE</name>
<comment type="caution">
    <text evidence="4">The sequence shown here is derived from an EMBL/GenBank/DDBJ whole genome shotgun (WGS) entry which is preliminary data.</text>
</comment>
<reference evidence="5" key="1">
    <citation type="journal article" date="2016" name="Nat. Commun.">
        <title>The Gonium pectorale genome demonstrates co-option of cell cycle regulation during the evolution of multicellularity.</title>
        <authorList>
            <person name="Hanschen E.R."/>
            <person name="Marriage T.N."/>
            <person name="Ferris P.J."/>
            <person name="Hamaji T."/>
            <person name="Toyoda A."/>
            <person name="Fujiyama A."/>
            <person name="Neme R."/>
            <person name="Noguchi H."/>
            <person name="Minakuchi Y."/>
            <person name="Suzuki M."/>
            <person name="Kawai-Toyooka H."/>
            <person name="Smith D.R."/>
            <person name="Sparks H."/>
            <person name="Anderson J."/>
            <person name="Bakaric R."/>
            <person name="Luria V."/>
            <person name="Karger A."/>
            <person name="Kirschner M.W."/>
            <person name="Durand P.M."/>
            <person name="Michod R.E."/>
            <person name="Nozaki H."/>
            <person name="Olson B.J."/>
        </authorList>
    </citation>
    <scope>NUCLEOTIDE SEQUENCE [LARGE SCALE GENOMIC DNA]</scope>
    <source>
        <strain evidence="5">NIES-2863</strain>
    </source>
</reference>
<evidence type="ECO:0000313" key="5">
    <source>
        <dbReference type="Proteomes" id="UP000075714"/>
    </source>
</evidence>
<dbReference type="Proteomes" id="UP000075714">
    <property type="component" value="Unassembled WGS sequence"/>
</dbReference>
<dbReference type="SUPFAM" id="SSF53850">
    <property type="entry name" value="Periplasmic binding protein-like II"/>
    <property type="match status" value="2"/>
</dbReference>
<dbReference type="Pfam" id="PF12849">
    <property type="entry name" value="PBP_like_2"/>
    <property type="match status" value="2"/>
</dbReference>
<protein>
    <recommendedName>
        <fullName evidence="3">PBP domain-containing protein</fullName>
    </recommendedName>
</protein>
<dbReference type="EMBL" id="LSYV01000004">
    <property type="protein sequence ID" value="KXZ55130.1"/>
    <property type="molecule type" value="Genomic_DNA"/>
</dbReference>
<feature type="domain" description="PBP" evidence="3">
    <location>
        <begin position="378"/>
        <end position="684"/>
    </location>
</feature>
<gene>
    <name evidence="4" type="ORF">GPECTOR_3g281</name>
</gene>
<evidence type="ECO:0000256" key="2">
    <source>
        <dbReference type="SAM" id="Phobius"/>
    </source>
</evidence>
<sequence>MLKAFRMFETMATVPLQVLYRVTTSPNAAEDIALDAGQQTSAFAVTERPLSSAARSNFTSNPVLNDAIHFPLYVNSYALLYNVPGNKANPLNMTACLAARILKGEILEWTHPDFLDKNPAFVKAASDSYKITLFVEGPLAGGTLAVLDWLATACPSSPVAYSTIRKDAVLTSSSNMVSRLMSTSFSFGWAAGIVGRGAVAEFAVETGIAGQYVVSGATNTTSLFGKLPSVIPTGLTGDYSGVTVANLAASKVAPILTVAYLVTKRDWSRSTDAEGQLGEAILALCQFFHRTEIAGNNTANGMIAEYGMLPVGDAVMNATRASLETAFIRRSTAVPFTFIDGNGASVLSPTRTSFDIAAYNDVITQVAALRKALDVGASRVMRGAGSSAITLFIWRCFSEMRARSTSPIHMVYRASGSGSGQSETIAKSNGYQSLLDFGVSDTPMPDASYSDLTANGKVQLVHIPVLLLPMNFFVNIPNDALPSRQLRMSPCTIAKIMQADITSWSHPDITADNGFTLPDQPIVVFYRQLSSGTTSVITAYLSNACSSWRLGSGGLLSNWPATFKPTANSVNMSTSVANTPWSIGYMDTANGLELNLMEIAIRNKDGNYVTSQTGDISGAASALFKSDAWPKTPTRSFSSVSVLNQPGANTFPIVAMPFMLVRTDLTSRGDSGALLLAFLTFMLDNVAQNTIAPALGFAALPAEVRQYTLDRAMPLLLVDARAKAWAFEGSKGSSDYVISSFAGNYESSNAQAFADFYKAYNIQRNALQSSKALNSTNTTAINASALADVPADLKYRLDKMQRQIVTLQAIAITGVTFGIVGLALALFSTCRIFVHATLMNGTSINPMPGLPGSMLMASGVRRQKSSGNLSESSFGDM</sequence>
<dbReference type="InterPro" id="IPR050962">
    <property type="entry name" value="Phosphate-bind_PstS"/>
</dbReference>
<evidence type="ECO:0000259" key="3">
    <source>
        <dbReference type="Pfam" id="PF12849"/>
    </source>
</evidence>
<proteinExistence type="inferred from homology"/>
<organism evidence="4 5">
    <name type="scientific">Gonium pectorale</name>
    <name type="common">Green alga</name>
    <dbReference type="NCBI Taxonomy" id="33097"/>
    <lineage>
        <taxon>Eukaryota</taxon>
        <taxon>Viridiplantae</taxon>
        <taxon>Chlorophyta</taxon>
        <taxon>core chlorophytes</taxon>
        <taxon>Chlorophyceae</taxon>
        <taxon>CS clade</taxon>
        <taxon>Chlamydomonadales</taxon>
        <taxon>Volvocaceae</taxon>
        <taxon>Gonium</taxon>
    </lineage>
</organism>